<dbReference type="EMBL" id="BAAAVM010000026">
    <property type="protein sequence ID" value="GAA3136015.1"/>
    <property type="molecule type" value="Genomic_DNA"/>
</dbReference>
<dbReference type="Proteomes" id="UP001500893">
    <property type="component" value="Unassembled WGS sequence"/>
</dbReference>
<proteinExistence type="predicted"/>
<name>A0ABP6N499_9ACTN</name>
<accession>A0ABP6N499</accession>
<gene>
    <name evidence="1" type="ORF">GCM10010521_22670</name>
</gene>
<evidence type="ECO:0000313" key="2">
    <source>
        <dbReference type="Proteomes" id="UP001500893"/>
    </source>
</evidence>
<reference evidence="2" key="1">
    <citation type="journal article" date="2019" name="Int. J. Syst. Evol. Microbiol.">
        <title>The Global Catalogue of Microorganisms (GCM) 10K type strain sequencing project: providing services to taxonomists for standard genome sequencing and annotation.</title>
        <authorList>
            <consortium name="The Broad Institute Genomics Platform"/>
            <consortium name="The Broad Institute Genome Sequencing Center for Infectious Disease"/>
            <person name="Wu L."/>
            <person name="Ma J."/>
        </authorList>
    </citation>
    <scope>NUCLEOTIDE SEQUENCE [LARGE SCALE GENOMIC DNA]</scope>
    <source>
        <strain evidence="2">JCM 11574</strain>
    </source>
</reference>
<keyword evidence="2" id="KW-1185">Reference proteome</keyword>
<evidence type="ECO:0000313" key="1">
    <source>
        <dbReference type="EMBL" id="GAA3136015.1"/>
    </source>
</evidence>
<protein>
    <submittedName>
        <fullName evidence="1">Uncharacterized protein</fullName>
    </submittedName>
</protein>
<comment type="caution">
    <text evidence="1">The sequence shown here is derived from an EMBL/GenBank/DDBJ whole genome shotgun (WGS) entry which is preliminary data.</text>
</comment>
<organism evidence="1 2">
    <name type="scientific">Streptomyces rameus</name>
    <dbReference type="NCBI Taxonomy" id="68261"/>
    <lineage>
        <taxon>Bacteria</taxon>
        <taxon>Bacillati</taxon>
        <taxon>Actinomycetota</taxon>
        <taxon>Actinomycetes</taxon>
        <taxon>Kitasatosporales</taxon>
        <taxon>Streptomycetaceae</taxon>
        <taxon>Streptomyces</taxon>
    </lineage>
</organism>
<sequence length="106" mass="11454">MTAVIGTSSTRAPCDRQAAVAVPHQAGPHRRYRRCRHHRRCRLPCRQAQDNALPRVLLASGRHQEATGNGFDQAGQPFATTADPTRCWTAAETAHLCDAGIGAARA</sequence>